<dbReference type="RefSeq" id="WP_377347834.1">
    <property type="nucleotide sequence ID" value="NZ_JBHLTP010000009.1"/>
</dbReference>
<keyword evidence="2" id="KW-1133">Transmembrane helix</keyword>
<evidence type="ECO:0000313" key="4">
    <source>
        <dbReference type="Proteomes" id="UP001589836"/>
    </source>
</evidence>
<accession>A0ABV6LPF1</accession>
<evidence type="ECO:0000256" key="1">
    <source>
        <dbReference type="SAM" id="Coils"/>
    </source>
</evidence>
<keyword evidence="2" id="KW-0472">Membrane</keyword>
<evidence type="ECO:0000256" key="2">
    <source>
        <dbReference type="SAM" id="Phobius"/>
    </source>
</evidence>
<gene>
    <name evidence="3" type="ORF">ACFFGV_11370</name>
</gene>
<feature type="transmembrane region" description="Helical" evidence="2">
    <location>
        <begin position="6"/>
        <end position="24"/>
    </location>
</feature>
<reference evidence="3 4" key="1">
    <citation type="submission" date="2024-09" db="EMBL/GenBank/DDBJ databases">
        <authorList>
            <person name="Sun Q."/>
            <person name="Mori K."/>
        </authorList>
    </citation>
    <scope>NUCLEOTIDE SEQUENCE [LARGE SCALE GENOMIC DNA]</scope>
    <source>
        <strain evidence="3 4">NCAIM B.02529</strain>
    </source>
</reference>
<feature type="coiled-coil region" evidence="1">
    <location>
        <begin position="73"/>
        <end position="108"/>
    </location>
</feature>
<keyword evidence="2" id="KW-0812">Transmembrane</keyword>
<evidence type="ECO:0000313" key="3">
    <source>
        <dbReference type="EMBL" id="MFC0524163.1"/>
    </source>
</evidence>
<name>A0ABV6LPF1_9BACI</name>
<keyword evidence="4" id="KW-1185">Reference proteome</keyword>
<sequence>MIGTILWNLLFAVFGGSVTFILSLTANSLPTSVYRAATVFAIFYLSMFLFRAIFAYVAQATYSGETSDVVARSDFYNASLQSQEEREKEEEEETARQTSQVIRDLLQEEEHQ</sequence>
<organism evidence="3 4">
    <name type="scientific">Pontibacillus salicampi</name>
    <dbReference type="NCBI Taxonomy" id="1449801"/>
    <lineage>
        <taxon>Bacteria</taxon>
        <taxon>Bacillati</taxon>
        <taxon>Bacillota</taxon>
        <taxon>Bacilli</taxon>
        <taxon>Bacillales</taxon>
        <taxon>Bacillaceae</taxon>
        <taxon>Pontibacillus</taxon>
    </lineage>
</organism>
<protein>
    <submittedName>
        <fullName evidence="3">Uncharacterized protein</fullName>
    </submittedName>
</protein>
<dbReference type="Proteomes" id="UP001589836">
    <property type="component" value="Unassembled WGS sequence"/>
</dbReference>
<feature type="transmembrane region" description="Helical" evidence="2">
    <location>
        <begin position="36"/>
        <end position="58"/>
    </location>
</feature>
<comment type="caution">
    <text evidence="3">The sequence shown here is derived from an EMBL/GenBank/DDBJ whole genome shotgun (WGS) entry which is preliminary data.</text>
</comment>
<keyword evidence="1" id="KW-0175">Coiled coil</keyword>
<dbReference type="EMBL" id="JBHLTP010000009">
    <property type="protein sequence ID" value="MFC0524163.1"/>
    <property type="molecule type" value="Genomic_DNA"/>
</dbReference>
<proteinExistence type="predicted"/>